<protein>
    <recommendedName>
        <fullName evidence="1">peptidyl-tRNA hydrolase</fullName>
        <ecNumber evidence="1">3.1.1.29</ecNumber>
    </recommendedName>
</protein>
<dbReference type="GO" id="GO:0004045">
    <property type="term" value="F:peptidyl-tRNA hydrolase activity"/>
    <property type="evidence" value="ECO:0007669"/>
    <property type="project" value="UniProtKB-EC"/>
</dbReference>
<dbReference type="EC" id="3.1.1.29" evidence="1"/>
<comment type="similarity">
    <text evidence="3">Belongs to the PTH2 family.</text>
</comment>
<evidence type="ECO:0000256" key="1">
    <source>
        <dbReference type="ARBA" id="ARBA00013260"/>
    </source>
</evidence>
<evidence type="ECO:0000256" key="2">
    <source>
        <dbReference type="ARBA" id="ARBA00022801"/>
    </source>
</evidence>
<comment type="catalytic activity">
    <reaction evidence="4">
        <text>an N-acyl-L-alpha-aminoacyl-tRNA + H2O = an N-acyl-L-amino acid + a tRNA + H(+)</text>
        <dbReference type="Rhea" id="RHEA:54448"/>
        <dbReference type="Rhea" id="RHEA-COMP:10123"/>
        <dbReference type="Rhea" id="RHEA-COMP:13883"/>
        <dbReference type="ChEBI" id="CHEBI:15377"/>
        <dbReference type="ChEBI" id="CHEBI:15378"/>
        <dbReference type="ChEBI" id="CHEBI:59874"/>
        <dbReference type="ChEBI" id="CHEBI:78442"/>
        <dbReference type="ChEBI" id="CHEBI:138191"/>
        <dbReference type="EC" id="3.1.1.29"/>
    </reaction>
</comment>
<dbReference type="PANTHER" id="PTHR12649">
    <property type="entry name" value="PEPTIDYL-TRNA HYDROLASE 2"/>
    <property type="match status" value="1"/>
</dbReference>
<dbReference type="NCBIfam" id="NF003314">
    <property type="entry name" value="PRK04322.1"/>
    <property type="match status" value="1"/>
</dbReference>
<dbReference type="EMBL" id="GEDV01004859">
    <property type="protein sequence ID" value="JAP83698.1"/>
    <property type="molecule type" value="Transcribed_RNA"/>
</dbReference>
<dbReference type="SUPFAM" id="SSF102462">
    <property type="entry name" value="Peptidyl-tRNA hydrolase II"/>
    <property type="match status" value="1"/>
</dbReference>
<proteinExistence type="inferred from homology"/>
<dbReference type="Gene3D" id="3.40.1490.10">
    <property type="entry name" value="Bit1"/>
    <property type="match status" value="1"/>
</dbReference>
<organism evidence="5">
    <name type="scientific">Rhipicephalus appendiculatus</name>
    <name type="common">Brown ear tick</name>
    <dbReference type="NCBI Taxonomy" id="34631"/>
    <lineage>
        <taxon>Eukaryota</taxon>
        <taxon>Metazoa</taxon>
        <taxon>Ecdysozoa</taxon>
        <taxon>Arthropoda</taxon>
        <taxon>Chelicerata</taxon>
        <taxon>Arachnida</taxon>
        <taxon>Acari</taxon>
        <taxon>Parasitiformes</taxon>
        <taxon>Ixodida</taxon>
        <taxon>Ixodoidea</taxon>
        <taxon>Ixodidae</taxon>
        <taxon>Rhipicephalinae</taxon>
        <taxon>Rhipicephalus</taxon>
        <taxon>Rhipicephalus</taxon>
    </lineage>
</organism>
<dbReference type="Pfam" id="PF01981">
    <property type="entry name" value="PTH2"/>
    <property type="match status" value="1"/>
</dbReference>
<dbReference type="GO" id="GO:0005829">
    <property type="term" value="C:cytosol"/>
    <property type="evidence" value="ECO:0007669"/>
    <property type="project" value="TreeGrafter"/>
</dbReference>
<accession>A0A131YYF7</accession>
<dbReference type="CDD" id="cd02430">
    <property type="entry name" value="PTH2"/>
    <property type="match status" value="1"/>
</dbReference>
<dbReference type="NCBIfam" id="TIGR00283">
    <property type="entry name" value="arch_pth2"/>
    <property type="match status" value="1"/>
</dbReference>
<reference evidence="5" key="1">
    <citation type="journal article" date="2016" name="Ticks Tick Borne Dis.">
        <title>De novo assembly and annotation of the salivary gland transcriptome of Rhipicephalus appendiculatus male and female ticks during blood feeding.</title>
        <authorList>
            <person name="de Castro M.H."/>
            <person name="de Klerk D."/>
            <person name="Pienaar R."/>
            <person name="Latif A.A."/>
            <person name="Rees D.J."/>
            <person name="Mans B.J."/>
        </authorList>
    </citation>
    <scope>NUCLEOTIDE SEQUENCE</scope>
    <source>
        <tissue evidence="5">Salivary glands</tissue>
    </source>
</reference>
<evidence type="ECO:0000256" key="3">
    <source>
        <dbReference type="ARBA" id="ARBA00038050"/>
    </source>
</evidence>
<dbReference type="PANTHER" id="PTHR12649:SF11">
    <property type="entry name" value="PEPTIDYL-TRNA HYDROLASE 2, MITOCHONDRIAL"/>
    <property type="match status" value="1"/>
</dbReference>
<dbReference type="InterPro" id="IPR002833">
    <property type="entry name" value="PTH2"/>
</dbReference>
<evidence type="ECO:0000313" key="5">
    <source>
        <dbReference type="EMBL" id="JAP83698.1"/>
    </source>
</evidence>
<dbReference type="AlphaFoldDB" id="A0A131YYF7"/>
<dbReference type="InterPro" id="IPR023476">
    <property type="entry name" value="Pep_tRNA_hydro_II_dom_sf"/>
</dbReference>
<keyword evidence="2 5" id="KW-0378">Hydrolase</keyword>
<sequence>MQSIGSAVMANSVSLLLGLGSGLTLGWLLGAKFGLRSGLSKLLGCTGGVMIRDVAECSGDDSSEFKLVLVVRGDIKMDKGKAAAQCSHAAVLAYKQAQRDTPRALRQWERQGQRKVVLRASTEDEMLSLASQARAKGLITSLVRDAGRTQLAPGTRTVLGVGPAPEQLVDSVTGHLKLY</sequence>
<dbReference type="FunFam" id="3.40.1490.10:FF:000001">
    <property type="entry name" value="Peptidyl-tRNA hydrolase 2"/>
    <property type="match status" value="1"/>
</dbReference>
<evidence type="ECO:0000256" key="4">
    <source>
        <dbReference type="ARBA" id="ARBA00048707"/>
    </source>
</evidence>
<name>A0A131YYF7_RHIAP</name>